<sequence>MPMSILICGLCFAPLAWFLGMTNESRRMARSSNCFVNFSYISVMLFDYHNRYGHFPPAYVADRNGKPMHSWRVLLLEFTDTSLYNAYNFNEPWDGPNNRKLADKMPSFYACPNDHDIRSTPTTSTSYVVVVGPGTAFPDNRPAAMTDVCDPSDQTILIAEMVNSGINWMEPRDLDMNRMSFMLNDTSRPSISSNDPGGPGVVFVDGKKKRLAQDLTRDALRAMITIDGGAIEGPKSFP</sequence>
<organism evidence="2 3">
    <name type="scientific">Singulisphaera acidiphila (strain ATCC BAA-1392 / DSM 18658 / VKM B-2454 / MOB10)</name>
    <dbReference type="NCBI Taxonomy" id="886293"/>
    <lineage>
        <taxon>Bacteria</taxon>
        <taxon>Pseudomonadati</taxon>
        <taxon>Planctomycetota</taxon>
        <taxon>Planctomycetia</taxon>
        <taxon>Isosphaerales</taxon>
        <taxon>Isosphaeraceae</taxon>
        <taxon>Singulisphaera</taxon>
    </lineage>
</organism>
<proteinExistence type="predicted"/>
<dbReference type="PANTHER" id="PTHR30093">
    <property type="entry name" value="GENERAL SECRETION PATHWAY PROTEIN G"/>
    <property type="match status" value="1"/>
</dbReference>
<feature type="domain" description="DUF1559" evidence="1">
    <location>
        <begin position="26"/>
        <end position="135"/>
    </location>
</feature>
<dbReference type="PANTHER" id="PTHR30093:SF2">
    <property type="entry name" value="TYPE II SECRETION SYSTEM PROTEIN H"/>
    <property type="match status" value="1"/>
</dbReference>
<protein>
    <recommendedName>
        <fullName evidence="1">DUF1559 domain-containing protein</fullName>
    </recommendedName>
</protein>
<accession>L0D6J6</accession>
<dbReference type="eggNOG" id="COG4219">
    <property type="taxonomic scope" value="Bacteria"/>
</dbReference>
<dbReference type="KEGG" id="saci:Sinac_0610"/>
<evidence type="ECO:0000313" key="2">
    <source>
        <dbReference type="EMBL" id="AGA25029.1"/>
    </source>
</evidence>
<evidence type="ECO:0000259" key="1">
    <source>
        <dbReference type="Pfam" id="PF07596"/>
    </source>
</evidence>
<dbReference type="AlphaFoldDB" id="L0D6J6"/>
<keyword evidence="3" id="KW-1185">Reference proteome</keyword>
<dbReference type="Pfam" id="PF07596">
    <property type="entry name" value="SBP_bac_10"/>
    <property type="match status" value="1"/>
</dbReference>
<reference evidence="2 3" key="1">
    <citation type="submission" date="2012-02" db="EMBL/GenBank/DDBJ databases">
        <title>Complete sequence of chromosome of Singulisphaera acidiphila DSM 18658.</title>
        <authorList>
            <consortium name="US DOE Joint Genome Institute (JGI-PGF)"/>
            <person name="Lucas S."/>
            <person name="Copeland A."/>
            <person name="Lapidus A."/>
            <person name="Glavina del Rio T."/>
            <person name="Dalin E."/>
            <person name="Tice H."/>
            <person name="Bruce D."/>
            <person name="Goodwin L."/>
            <person name="Pitluck S."/>
            <person name="Peters L."/>
            <person name="Ovchinnikova G."/>
            <person name="Chertkov O."/>
            <person name="Kyrpides N."/>
            <person name="Mavromatis K."/>
            <person name="Ivanova N."/>
            <person name="Brettin T."/>
            <person name="Detter J.C."/>
            <person name="Han C."/>
            <person name="Larimer F."/>
            <person name="Land M."/>
            <person name="Hauser L."/>
            <person name="Markowitz V."/>
            <person name="Cheng J.-F."/>
            <person name="Hugenholtz P."/>
            <person name="Woyke T."/>
            <person name="Wu D."/>
            <person name="Tindall B."/>
            <person name="Pomrenke H."/>
            <person name="Brambilla E."/>
            <person name="Klenk H.-P."/>
            <person name="Eisen J.A."/>
        </authorList>
    </citation>
    <scope>NUCLEOTIDE SEQUENCE [LARGE SCALE GENOMIC DNA]</scope>
    <source>
        <strain evidence="3">ATCC BAA-1392 / DSM 18658 / VKM B-2454 / MOB10</strain>
    </source>
</reference>
<dbReference type="HOGENOM" id="CLU_041661_0_1_0"/>
<name>L0D6J6_SINAD</name>
<gene>
    <name evidence="2" type="ordered locus">Sinac_0610</name>
</gene>
<evidence type="ECO:0000313" key="3">
    <source>
        <dbReference type="Proteomes" id="UP000010798"/>
    </source>
</evidence>
<dbReference type="Proteomes" id="UP000010798">
    <property type="component" value="Chromosome"/>
</dbReference>
<dbReference type="InterPro" id="IPR011453">
    <property type="entry name" value="DUF1559"/>
</dbReference>
<dbReference type="EMBL" id="CP003364">
    <property type="protein sequence ID" value="AGA25029.1"/>
    <property type="molecule type" value="Genomic_DNA"/>
</dbReference>